<reference evidence="1" key="1">
    <citation type="submission" date="2022-01" db="EMBL/GenBank/DDBJ databases">
        <title>Novel species in genus Dyadobacter.</title>
        <authorList>
            <person name="Ma C."/>
        </authorList>
    </citation>
    <scope>NUCLEOTIDE SEQUENCE</scope>
    <source>
        <strain evidence="1">CY357</strain>
    </source>
</reference>
<sequence>MKIQDISQKWLLMNPPSGNAYTSVRIDSTSLPGIFLGLNRESKRCLILKLPKGYNPDFQSSVKQNLSLSLYAESGWVVLTLLDDNFHDLFDDLIFSIYIKIHSMSSARIYVTELLKTYYKWSEFFRDTHNQSLADETVRGLFGELTVLNEMLLESTSADINDVLKSWKGPYDTNHDFVNETCDKEVKTRLESILNITIASEHQLQADIGKNLELVIVTLVSDTVNGLSLPDLVITIRDIVMSKLGDYTIVLDGLSQKGLNVSSLQAYKDLRFVLVKISSYDCCQVEFPKIVRSNIAAAVSSVSYKLNVEELKPFILSETLFNGNK</sequence>
<dbReference type="InterPro" id="IPR025534">
    <property type="entry name" value="DUF4420"/>
</dbReference>
<dbReference type="Pfam" id="PF14390">
    <property type="entry name" value="DUF4420"/>
    <property type="match status" value="1"/>
</dbReference>
<organism evidence="1 2">
    <name type="scientific">Dyadobacter chenhuakuii</name>
    <dbReference type="NCBI Taxonomy" id="2909339"/>
    <lineage>
        <taxon>Bacteria</taxon>
        <taxon>Pseudomonadati</taxon>
        <taxon>Bacteroidota</taxon>
        <taxon>Cytophagia</taxon>
        <taxon>Cytophagales</taxon>
        <taxon>Spirosomataceae</taxon>
        <taxon>Dyadobacter</taxon>
    </lineage>
</organism>
<evidence type="ECO:0000313" key="2">
    <source>
        <dbReference type="Proteomes" id="UP001139411"/>
    </source>
</evidence>
<name>A0A9X1QJC4_9BACT</name>
<protein>
    <submittedName>
        <fullName evidence="1">PD-(D/E)XK motif protein</fullName>
    </submittedName>
</protein>
<dbReference type="Proteomes" id="UP001139411">
    <property type="component" value="Unassembled WGS sequence"/>
</dbReference>
<dbReference type="EMBL" id="JAKFFV010000019">
    <property type="protein sequence ID" value="MCF2501362.1"/>
    <property type="molecule type" value="Genomic_DNA"/>
</dbReference>
<comment type="caution">
    <text evidence="1">The sequence shown here is derived from an EMBL/GenBank/DDBJ whole genome shotgun (WGS) entry which is preliminary data.</text>
</comment>
<evidence type="ECO:0000313" key="1">
    <source>
        <dbReference type="EMBL" id="MCF2501362.1"/>
    </source>
</evidence>
<accession>A0A9X1QJC4</accession>
<dbReference type="RefSeq" id="WP_235179534.1">
    <property type="nucleotide sequence ID" value="NZ_JAKFFV010000019.1"/>
</dbReference>
<dbReference type="AlphaFoldDB" id="A0A9X1QJC4"/>
<proteinExistence type="predicted"/>
<gene>
    <name evidence="1" type="ORF">L0661_23795</name>
</gene>